<gene>
    <name evidence="1" type="ORF">FEV53_01980</name>
</gene>
<comment type="caution">
    <text evidence="1">The sequence shown here is derived from an EMBL/GenBank/DDBJ whole genome shotgun (WGS) entry which is preliminary data.</text>
</comment>
<dbReference type="RefSeq" id="WP_142833147.1">
    <property type="nucleotide sequence ID" value="NZ_VFSV01000003.1"/>
</dbReference>
<protein>
    <submittedName>
        <fullName evidence="1">DUF4238 domain-containing protein</fullName>
    </submittedName>
</protein>
<dbReference type="OrthoDB" id="7210741at2"/>
<evidence type="ECO:0000313" key="2">
    <source>
        <dbReference type="Proteomes" id="UP000318590"/>
    </source>
</evidence>
<dbReference type="Proteomes" id="UP000318590">
    <property type="component" value="Unassembled WGS sequence"/>
</dbReference>
<sequence length="304" mass="34689">MSVPKRHHWWPQLNSGHWCSTDGTIQVLSRDGSSFRGKPRGLGVVGQLYSKDLADGTKDVSIETWFANDIDGPFASLLKKLIDDKNLRNRTFSGDHKKRKLSNELGLRIGNTIEYMEVSEHELEVLSRYVAALLVRNPNYLKKLAQFHSDQLNPKHSSLDNMRYVFEIYANRLLCADFVILKRDARNEFLFSDGGIVAREPWSRYGGIPFDIHYPMTPDYALQALPAINQNFKGIIHYIKASNTGIAAQNRISLEVAKNQVFGRAPLPKNFVLKNWGRAAPHHIAYRHVDGQLETSVSWGRFYH</sequence>
<reference evidence="1 2" key="1">
    <citation type="submission" date="2019-06" db="EMBL/GenBank/DDBJ databases">
        <title>Paenimaribius caenipelagi gen. nov., sp. nov., isolated from a tidal flat.</title>
        <authorList>
            <person name="Yoon J.-H."/>
        </authorList>
    </citation>
    <scope>NUCLEOTIDE SEQUENCE [LARGE SCALE GENOMIC DNA]</scope>
    <source>
        <strain evidence="1 2">JBTF-M29</strain>
    </source>
</reference>
<dbReference type="InterPro" id="IPR025332">
    <property type="entry name" value="DUF4238"/>
</dbReference>
<proteinExistence type="predicted"/>
<accession>A0A547Q992</accession>
<name>A0A547Q992_9RHOB</name>
<dbReference type="Pfam" id="PF14022">
    <property type="entry name" value="DUF4238"/>
    <property type="match status" value="1"/>
</dbReference>
<organism evidence="1 2">
    <name type="scientific">Palleronia caenipelagi</name>
    <dbReference type="NCBI Taxonomy" id="2489174"/>
    <lineage>
        <taxon>Bacteria</taxon>
        <taxon>Pseudomonadati</taxon>
        <taxon>Pseudomonadota</taxon>
        <taxon>Alphaproteobacteria</taxon>
        <taxon>Rhodobacterales</taxon>
        <taxon>Roseobacteraceae</taxon>
        <taxon>Palleronia</taxon>
    </lineage>
</organism>
<dbReference type="EMBL" id="VFSV01000003">
    <property type="protein sequence ID" value="TRD22957.1"/>
    <property type="molecule type" value="Genomic_DNA"/>
</dbReference>
<keyword evidence="2" id="KW-1185">Reference proteome</keyword>
<dbReference type="AlphaFoldDB" id="A0A547Q992"/>
<evidence type="ECO:0000313" key="1">
    <source>
        <dbReference type="EMBL" id="TRD22957.1"/>
    </source>
</evidence>